<feature type="domain" description="Helix-turn-helix" evidence="1">
    <location>
        <begin position="28"/>
        <end position="78"/>
    </location>
</feature>
<keyword evidence="2" id="KW-0238">DNA-binding</keyword>
<comment type="caution">
    <text evidence="2">The sequence shown here is derived from an EMBL/GenBank/DDBJ whole genome shotgun (WGS) entry which is preliminary data.</text>
</comment>
<organism evidence="2 3">
    <name type="scientific">Phytoactinopolyspora halophila</name>
    <dbReference type="NCBI Taxonomy" id="1981511"/>
    <lineage>
        <taxon>Bacteria</taxon>
        <taxon>Bacillati</taxon>
        <taxon>Actinomycetota</taxon>
        <taxon>Actinomycetes</taxon>
        <taxon>Jiangellales</taxon>
        <taxon>Jiangellaceae</taxon>
        <taxon>Phytoactinopolyspora</taxon>
    </lineage>
</organism>
<dbReference type="SUPFAM" id="SSF46955">
    <property type="entry name" value="Putative DNA-binding domain"/>
    <property type="match status" value="1"/>
</dbReference>
<dbReference type="InterPro" id="IPR041657">
    <property type="entry name" value="HTH_17"/>
</dbReference>
<dbReference type="GO" id="GO:0003677">
    <property type="term" value="F:DNA binding"/>
    <property type="evidence" value="ECO:0007669"/>
    <property type="project" value="UniProtKB-KW"/>
</dbReference>
<dbReference type="Proteomes" id="UP000250462">
    <property type="component" value="Unassembled WGS sequence"/>
</dbReference>
<dbReference type="EMBL" id="QMIG01000010">
    <property type="protein sequence ID" value="RAW14003.1"/>
    <property type="molecule type" value="Genomic_DNA"/>
</dbReference>
<keyword evidence="3" id="KW-1185">Reference proteome</keyword>
<reference evidence="2 3" key="1">
    <citation type="submission" date="2018-06" db="EMBL/GenBank/DDBJ databases">
        <title>Phytoactinopolyspora halophila sp. nov., a novel halophilic actinomycete isolated from a saline soil in China.</title>
        <authorList>
            <person name="Tang S.-K."/>
        </authorList>
    </citation>
    <scope>NUCLEOTIDE SEQUENCE [LARGE SCALE GENOMIC DNA]</scope>
    <source>
        <strain evidence="2 3">YIM 96934</strain>
    </source>
</reference>
<sequence length="84" mass="9740">MTSVEKTAVAVPIEQEVHPATDGERHAYLTTAEVAELLRTPVETIRYWRHIGKGPRSFKIGRRVLYDHRDIHDFVNEARNSEDR</sequence>
<dbReference type="OrthoDB" id="4330189at2"/>
<dbReference type="Gene3D" id="1.10.1660.10">
    <property type="match status" value="1"/>
</dbReference>
<evidence type="ECO:0000313" key="3">
    <source>
        <dbReference type="Proteomes" id="UP000250462"/>
    </source>
</evidence>
<name>A0A329QP23_9ACTN</name>
<accession>A0A329QP23</accession>
<dbReference type="AlphaFoldDB" id="A0A329QP23"/>
<dbReference type="Pfam" id="PF12728">
    <property type="entry name" value="HTH_17"/>
    <property type="match status" value="1"/>
</dbReference>
<protein>
    <submittedName>
        <fullName evidence="2">DNA-binding protein</fullName>
    </submittedName>
</protein>
<gene>
    <name evidence="2" type="ORF">DPM12_11225</name>
</gene>
<dbReference type="RefSeq" id="WP_112258425.1">
    <property type="nucleotide sequence ID" value="NZ_QMIG01000010.1"/>
</dbReference>
<proteinExistence type="predicted"/>
<evidence type="ECO:0000259" key="1">
    <source>
        <dbReference type="Pfam" id="PF12728"/>
    </source>
</evidence>
<evidence type="ECO:0000313" key="2">
    <source>
        <dbReference type="EMBL" id="RAW14003.1"/>
    </source>
</evidence>
<dbReference type="InterPro" id="IPR009061">
    <property type="entry name" value="DNA-bd_dom_put_sf"/>
</dbReference>